<dbReference type="InterPro" id="IPR036388">
    <property type="entry name" value="WH-like_DNA-bd_sf"/>
</dbReference>
<dbReference type="SUPFAM" id="SSF46785">
    <property type="entry name" value="Winged helix' DNA-binding domain"/>
    <property type="match status" value="1"/>
</dbReference>
<sequence>MTVTPLAQVLQAIAGQPRTPGELSRQLNTTEDVLSGMLRTLHAGGYVQEAHSGVGDCHCGPCALKSLCRNAQSGTPNLSLLRLTPRGESYLRRVQPHPDCSARCPAPGGRIRRA</sequence>
<comment type="caution">
    <text evidence="1">The sequence shown here is derived from an EMBL/GenBank/DDBJ whole genome shotgun (WGS) entry which is preliminary data.</text>
</comment>
<dbReference type="InterPro" id="IPR036390">
    <property type="entry name" value="WH_DNA-bd_sf"/>
</dbReference>
<organism evidence="1 2">
    <name type="scientific">Deinococcus antarcticus</name>
    <dbReference type="NCBI Taxonomy" id="1298767"/>
    <lineage>
        <taxon>Bacteria</taxon>
        <taxon>Thermotogati</taxon>
        <taxon>Deinococcota</taxon>
        <taxon>Deinococci</taxon>
        <taxon>Deinococcales</taxon>
        <taxon>Deinococcaceae</taxon>
        <taxon>Deinococcus</taxon>
    </lineage>
</organism>
<gene>
    <name evidence="1" type="ORF">ACFOPQ_08675</name>
</gene>
<evidence type="ECO:0000313" key="2">
    <source>
        <dbReference type="Proteomes" id="UP001595748"/>
    </source>
</evidence>
<accession>A0ABV8A9G7</accession>
<dbReference type="RefSeq" id="WP_380077157.1">
    <property type="nucleotide sequence ID" value="NZ_JBHRZF010000103.1"/>
</dbReference>
<reference evidence="2" key="1">
    <citation type="journal article" date="2019" name="Int. J. Syst. Evol. Microbiol.">
        <title>The Global Catalogue of Microorganisms (GCM) 10K type strain sequencing project: providing services to taxonomists for standard genome sequencing and annotation.</title>
        <authorList>
            <consortium name="The Broad Institute Genomics Platform"/>
            <consortium name="The Broad Institute Genome Sequencing Center for Infectious Disease"/>
            <person name="Wu L."/>
            <person name="Ma J."/>
        </authorList>
    </citation>
    <scope>NUCLEOTIDE SEQUENCE [LARGE SCALE GENOMIC DNA]</scope>
    <source>
        <strain evidence="2">CCTCC AB 2013263</strain>
    </source>
</reference>
<dbReference type="Gene3D" id="1.10.10.10">
    <property type="entry name" value="Winged helix-like DNA-binding domain superfamily/Winged helix DNA-binding domain"/>
    <property type="match status" value="1"/>
</dbReference>
<evidence type="ECO:0000313" key="1">
    <source>
        <dbReference type="EMBL" id="MFC3860837.1"/>
    </source>
</evidence>
<dbReference type="Proteomes" id="UP001595748">
    <property type="component" value="Unassembled WGS sequence"/>
</dbReference>
<name>A0ABV8A9G7_9DEIO</name>
<dbReference type="EMBL" id="JBHRZF010000103">
    <property type="protein sequence ID" value="MFC3860837.1"/>
    <property type="molecule type" value="Genomic_DNA"/>
</dbReference>
<keyword evidence="2" id="KW-1185">Reference proteome</keyword>
<protein>
    <submittedName>
        <fullName evidence="1">MarR family transcriptional regulator</fullName>
    </submittedName>
</protein>
<proteinExistence type="predicted"/>